<gene>
    <name evidence="1" type="ORF">G7068_15835</name>
    <name evidence="2" type="ORF">G7068_16195</name>
</gene>
<keyword evidence="3" id="KW-1185">Reference proteome</keyword>
<reference evidence="1 3" key="1">
    <citation type="submission" date="2020-03" db="EMBL/GenBank/DDBJ databases">
        <title>Leucobacter sp. nov., isolated from beetles.</title>
        <authorList>
            <person name="Hyun D.-W."/>
            <person name="Bae J.-W."/>
        </authorList>
    </citation>
    <scope>NUCLEOTIDE SEQUENCE [LARGE SCALE GENOMIC DNA]</scope>
    <source>
        <strain evidence="1 3">HDW9C</strain>
    </source>
</reference>
<dbReference type="AlphaFoldDB" id="A0A6G7XJ52"/>
<organism evidence="1 3">
    <name type="scientific">Leucobacter viscericola</name>
    <dbReference type="NCBI Taxonomy" id="2714935"/>
    <lineage>
        <taxon>Bacteria</taxon>
        <taxon>Bacillati</taxon>
        <taxon>Actinomycetota</taxon>
        <taxon>Actinomycetes</taxon>
        <taxon>Micrococcales</taxon>
        <taxon>Microbacteriaceae</taxon>
        <taxon>Leucobacter</taxon>
    </lineage>
</organism>
<sequence>MINLGARPIDKDSLVGQVRLSIGDTNFTELEPVETSVVNYANFSDDELEVLLAGADENVLRATARAYAKLAAIAAATGATIKTNDLGHSTERRAGELRALADWWRGEADAADELASDDFLEIVRFPGTDFTDPARPTFP</sequence>
<dbReference type="RefSeq" id="WP_166292848.1">
    <property type="nucleotide sequence ID" value="NZ_CP049863.1"/>
</dbReference>
<dbReference type="EMBL" id="CP049863">
    <property type="protein sequence ID" value="QIK64516.1"/>
    <property type="molecule type" value="Genomic_DNA"/>
</dbReference>
<evidence type="ECO:0000313" key="1">
    <source>
        <dbReference type="EMBL" id="QIK64516.1"/>
    </source>
</evidence>
<name>A0A6G7XJ52_9MICO</name>
<protein>
    <submittedName>
        <fullName evidence="1">Uncharacterized protein</fullName>
    </submittedName>
</protein>
<dbReference type="EMBL" id="CP049863">
    <property type="protein sequence ID" value="QIK64588.1"/>
    <property type="molecule type" value="Genomic_DNA"/>
</dbReference>
<dbReference type="KEGG" id="lvi:G7068_16195"/>
<accession>A0A6G7XJ52</accession>
<evidence type="ECO:0000313" key="2">
    <source>
        <dbReference type="EMBL" id="QIK64588.1"/>
    </source>
</evidence>
<evidence type="ECO:0000313" key="3">
    <source>
        <dbReference type="Proteomes" id="UP000502677"/>
    </source>
</evidence>
<dbReference type="KEGG" id="lvi:G7068_15835"/>
<dbReference type="Proteomes" id="UP000502677">
    <property type="component" value="Chromosome"/>
</dbReference>
<proteinExistence type="predicted"/>